<dbReference type="InterPro" id="IPR000086">
    <property type="entry name" value="NUDIX_hydrolase_dom"/>
</dbReference>
<dbReference type="InterPro" id="IPR020084">
    <property type="entry name" value="NUDIX_hydrolase_CS"/>
</dbReference>
<dbReference type="PROSITE" id="PS00893">
    <property type="entry name" value="NUDIX_BOX"/>
    <property type="match status" value="1"/>
</dbReference>
<protein>
    <recommendedName>
        <fullName evidence="2">Nudix hydrolase domain-containing protein</fullName>
    </recommendedName>
</protein>
<reference evidence="3" key="1">
    <citation type="submission" date="2018-06" db="EMBL/GenBank/DDBJ databases">
        <authorList>
            <person name="Zhirakovskaya E."/>
        </authorList>
    </citation>
    <scope>NUCLEOTIDE SEQUENCE</scope>
</reference>
<sequence length="163" mass="18403">MSVGRFLGGILALVRELENGRYLLLQRAASKDVGAGSWECVTGRVDQGESFEAALYREVKEEIGVRPQIEFIIGTTHFYRGEASPETDLLGVAYACTIPTANSIQISGEHDAHHWLTIAEIVAFLPNEHWLPPIIDRAERMRAAWPETLRDYFMERPFELSEN</sequence>
<dbReference type="PROSITE" id="PS51462">
    <property type="entry name" value="NUDIX"/>
    <property type="match status" value="1"/>
</dbReference>
<dbReference type="EMBL" id="UOEU01000708">
    <property type="protein sequence ID" value="VAW38529.1"/>
    <property type="molecule type" value="Genomic_DNA"/>
</dbReference>
<dbReference type="PANTHER" id="PTHR43736:SF1">
    <property type="entry name" value="DIHYDRONEOPTERIN TRIPHOSPHATE DIPHOSPHATASE"/>
    <property type="match status" value="1"/>
</dbReference>
<dbReference type="InterPro" id="IPR015797">
    <property type="entry name" value="NUDIX_hydrolase-like_dom_sf"/>
</dbReference>
<evidence type="ECO:0000259" key="2">
    <source>
        <dbReference type="PROSITE" id="PS51462"/>
    </source>
</evidence>
<keyword evidence="1" id="KW-0378">Hydrolase</keyword>
<feature type="domain" description="Nudix hydrolase" evidence="2">
    <location>
        <begin position="4"/>
        <end position="138"/>
    </location>
</feature>
<dbReference type="PANTHER" id="PTHR43736">
    <property type="entry name" value="ADP-RIBOSE PYROPHOSPHATASE"/>
    <property type="match status" value="1"/>
</dbReference>
<evidence type="ECO:0000313" key="3">
    <source>
        <dbReference type="EMBL" id="VAW38529.1"/>
    </source>
</evidence>
<dbReference type="AlphaFoldDB" id="A0A3B0VNU6"/>
<accession>A0A3B0VNU6</accession>
<dbReference type="SUPFAM" id="SSF55811">
    <property type="entry name" value="Nudix"/>
    <property type="match status" value="1"/>
</dbReference>
<name>A0A3B0VNU6_9ZZZZ</name>
<gene>
    <name evidence="3" type="ORF">MNBD_CHLOROFLEXI01-2448</name>
</gene>
<proteinExistence type="predicted"/>
<organism evidence="3">
    <name type="scientific">hydrothermal vent metagenome</name>
    <dbReference type="NCBI Taxonomy" id="652676"/>
    <lineage>
        <taxon>unclassified sequences</taxon>
        <taxon>metagenomes</taxon>
        <taxon>ecological metagenomes</taxon>
    </lineage>
</organism>
<dbReference type="Gene3D" id="3.90.79.10">
    <property type="entry name" value="Nucleoside Triphosphate Pyrophosphohydrolase"/>
    <property type="match status" value="1"/>
</dbReference>
<evidence type="ECO:0000256" key="1">
    <source>
        <dbReference type="ARBA" id="ARBA00022801"/>
    </source>
</evidence>
<dbReference type="GO" id="GO:0016787">
    <property type="term" value="F:hydrolase activity"/>
    <property type="evidence" value="ECO:0007669"/>
    <property type="project" value="UniProtKB-KW"/>
</dbReference>
<dbReference type="Pfam" id="PF00293">
    <property type="entry name" value="NUDIX"/>
    <property type="match status" value="1"/>
</dbReference>